<protein>
    <submittedName>
        <fullName evidence="2">Uncharacterized protein</fullName>
    </submittedName>
</protein>
<evidence type="ECO:0000313" key="3">
    <source>
        <dbReference type="Proteomes" id="UP000011116"/>
    </source>
</evidence>
<reference evidence="2" key="3">
    <citation type="submission" date="2022-01" db="UniProtKB">
        <authorList>
            <consortium name="EnsemblPlants"/>
        </authorList>
    </citation>
    <scope>IDENTIFICATION</scope>
    <source>
        <strain evidence="2">subsp. vulgare</strain>
    </source>
</reference>
<keyword evidence="3" id="KW-1185">Reference proteome</keyword>
<feature type="compositionally biased region" description="Acidic residues" evidence="1">
    <location>
        <begin position="73"/>
        <end position="93"/>
    </location>
</feature>
<feature type="region of interest" description="Disordered" evidence="1">
    <location>
        <begin position="69"/>
        <end position="95"/>
    </location>
</feature>
<organism evidence="2 3">
    <name type="scientific">Hordeum vulgare subsp. vulgare</name>
    <name type="common">Domesticated barley</name>
    <dbReference type="NCBI Taxonomy" id="112509"/>
    <lineage>
        <taxon>Eukaryota</taxon>
        <taxon>Viridiplantae</taxon>
        <taxon>Streptophyta</taxon>
        <taxon>Embryophyta</taxon>
        <taxon>Tracheophyta</taxon>
        <taxon>Spermatophyta</taxon>
        <taxon>Magnoliopsida</taxon>
        <taxon>Liliopsida</taxon>
        <taxon>Poales</taxon>
        <taxon>Poaceae</taxon>
        <taxon>BOP clade</taxon>
        <taxon>Pooideae</taxon>
        <taxon>Triticodae</taxon>
        <taxon>Triticeae</taxon>
        <taxon>Hordeinae</taxon>
        <taxon>Hordeum</taxon>
    </lineage>
</organism>
<sequence length="181" mass="20248">MVRLGDTNTETYQKTMEVMCKHLKDLKVMTATTQSSSKETRHSERLQGKKPIADVIVERHVELFDDNGIQECEGTEGGDGDLGGEDLEDEEMAGDTVRECDILPLEFRRGRGEPRMKRFMSKGEIASRKGKKGGCGVERIQYEVGSSSEDTRPMQIQYCGSCGQQGHNKSTCGRDSSYKRK</sequence>
<name>A0A8I6Y7F5_HORVV</name>
<accession>A0A8I6Y7F5</accession>
<feature type="region of interest" description="Disordered" evidence="1">
    <location>
        <begin position="160"/>
        <end position="181"/>
    </location>
</feature>
<dbReference type="EnsemblPlants" id="HORVU.MOREX.r3.5HG0460530.1">
    <property type="protein sequence ID" value="HORVU.MOREX.r3.5HG0460530.1.CDS1"/>
    <property type="gene ID" value="HORVU.MOREX.r3.5HG0460530"/>
</dbReference>
<feature type="compositionally biased region" description="Polar residues" evidence="1">
    <location>
        <begin position="162"/>
        <end position="174"/>
    </location>
</feature>
<reference evidence="2" key="2">
    <citation type="submission" date="2020-10" db="EMBL/GenBank/DDBJ databases">
        <authorList>
            <person name="Scholz U."/>
            <person name="Mascher M."/>
            <person name="Fiebig A."/>
        </authorList>
    </citation>
    <scope>NUCLEOTIDE SEQUENCE [LARGE SCALE GENOMIC DNA]</scope>
    <source>
        <strain evidence="2">cv. Morex</strain>
    </source>
</reference>
<evidence type="ECO:0000256" key="1">
    <source>
        <dbReference type="SAM" id="MobiDB-lite"/>
    </source>
</evidence>
<dbReference type="Proteomes" id="UP000011116">
    <property type="component" value="Chromosome 5H"/>
</dbReference>
<reference evidence="3" key="1">
    <citation type="journal article" date="2012" name="Nature">
        <title>A physical, genetic and functional sequence assembly of the barley genome.</title>
        <authorList>
            <consortium name="The International Barley Genome Sequencing Consortium"/>
            <person name="Mayer K.F."/>
            <person name="Waugh R."/>
            <person name="Brown J.W."/>
            <person name="Schulman A."/>
            <person name="Langridge P."/>
            <person name="Platzer M."/>
            <person name="Fincher G.B."/>
            <person name="Muehlbauer G.J."/>
            <person name="Sato K."/>
            <person name="Close T.J."/>
            <person name="Wise R.P."/>
            <person name="Stein N."/>
        </authorList>
    </citation>
    <scope>NUCLEOTIDE SEQUENCE [LARGE SCALE GENOMIC DNA]</scope>
    <source>
        <strain evidence="3">cv. Morex</strain>
    </source>
</reference>
<evidence type="ECO:0000313" key="2">
    <source>
        <dbReference type="EnsemblPlants" id="HORVU.MOREX.r3.5HG0460530.1.CDS1"/>
    </source>
</evidence>
<proteinExistence type="predicted"/>
<dbReference type="Gramene" id="HORVU.MOREX.r3.5HG0460530.1">
    <property type="protein sequence ID" value="HORVU.MOREX.r3.5HG0460530.1.CDS1"/>
    <property type="gene ID" value="HORVU.MOREX.r3.5HG0460530"/>
</dbReference>
<dbReference type="AlphaFoldDB" id="A0A8I6Y7F5"/>